<accession>A0A381VL53</accession>
<dbReference type="AlphaFoldDB" id="A0A381VL53"/>
<evidence type="ECO:0008006" key="2">
    <source>
        <dbReference type="Google" id="ProtNLM"/>
    </source>
</evidence>
<dbReference type="InterPro" id="IPR009367">
    <property type="entry name" value="Elm1-like"/>
</dbReference>
<dbReference type="EMBL" id="UINC01009149">
    <property type="protein sequence ID" value="SVA41056.1"/>
    <property type="molecule type" value="Genomic_DNA"/>
</dbReference>
<name>A0A381VL53_9ZZZZ</name>
<gene>
    <name evidence="1" type="ORF">METZ01_LOCUS93910</name>
</gene>
<evidence type="ECO:0000313" key="1">
    <source>
        <dbReference type="EMBL" id="SVA41056.1"/>
    </source>
</evidence>
<proteinExistence type="predicted"/>
<sequence length="183" mass="21263">MDFSKKNIWIVTDGSQGMISQVNGLAQQLSNRIFNIKTDLIFPWSLLQPGFLPVYRWIFKNKIDFNNKPHIVISCGRKSVYFSLYLKKIFMKKITTIHIQNPKINFNKFDFIISPNHDNIKGANVINSVGAIHQFTKKMIESKKNSYLSVPKNNLISFMIGGNNRHYKFTKESILDLINKIKH</sequence>
<feature type="non-terminal residue" evidence="1">
    <location>
        <position position="183"/>
    </location>
</feature>
<organism evidence="1">
    <name type="scientific">marine metagenome</name>
    <dbReference type="NCBI Taxonomy" id="408172"/>
    <lineage>
        <taxon>unclassified sequences</taxon>
        <taxon>metagenomes</taxon>
        <taxon>ecological metagenomes</taxon>
    </lineage>
</organism>
<reference evidence="1" key="1">
    <citation type="submission" date="2018-05" db="EMBL/GenBank/DDBJ databases">
        <authorList>
            <person name="Lanie J.A."/>
            <person name="Ng W.-L."/>
            <person name="Kazmierczak K.M."/>
            <person name="Andrzejewski T.M."/>
            <person name="Davidsen T.M."/>
            <person name="Wayne K.J."/>
            <person name="Tettelin H."/>
            <person name="Glass J.I."/>
            <person name="Rusch D."/>
            <person name="Podicherti R."/>
            <person name="Tsui H.-C.T."/>
            <person name="Winkler M.E."/>
        </authorList>
    </citation>
    <scope>NUCLEOTIDE SEQUENCE</scope>
</reference>
<dbReference type="Pfam" id="PF06258">
    <property type="entry name" value="Mito_fiss_Elm1"/>
    <property type="match status" value="1"/>
</dbReference>
<protein>
    <recommendedName>
        <fullName evidence="2">Nucleoside-diphosphate sugar epimerase</fullName>
    </recommendedName>
</protein>